<proteinExistence type="inferred from homology"/>
<evidence type="ECO:0000256" key="3">
    <source>
        <dbReference type="ARBA" id="ARBA00022801"/>
    </source>
</evidence>
<dbReference type="STRING" id="118797.A0A340X3T8"/>
<evidence type="ECO:0000256" key="2">
    <source>
        <dbReference type="ARBA" id="ARBA00012150"/>
    </source>
</evidence>
<organism evidence="8 9">
    <name type="scientific">Lipotes vexillifer</name>
    <name type="common">Yangtze river dolphin</name>
    <dbReference type="NCBI Taxonomy" id="118797"/>
    <lineage>
        <taxon>Eukaryota</taxon>
        <taxon>Metazoa</taxon>
        <taxon>Chordata</taxon>
        <taxon>Craniata</taxon>
        <taxon>Vertebrata</taxon>
        <taxon>Euteleostomi</taxon>
        <taxon>Mammalia</taxon>
        <taxon>Eutheria</taxon>
        <taxon>Laurasiatheria</taxon>
        <taxon>Artiodactyla</taxon>
        <taxon>Whippomorpha</taxon>
        <taxon>Cetacea</taxon>
        <taxon>Odontoceti</taxon>
        <taxon>Lipotidae</taxon>
        <taxon>Lipotes</taxon>
    </lineage>
</organism>
<dbReference type="SUPFAM" id="SSF54975">
    <property type="entry name" value="Acylphosphatase/BLUF domain-like"/>
    <property type="match status" value="1"/>
</dbReference>
<dbReference type="InterPro" id="IPR036046">
    <property type="entry name" value="Acylphosphatase-like_dom_sf"/>
</dbReference>
<dbReference type="KEGG" id="lve:103068613"/>
<dbReference type="InParanoid" id="A0A340X3T8"/>
<keyword evidence="3" id="KW-0378">Hydrolase</keyword>
<dbReference type="PROSITE" id="PS51160">
    <property type="entry name" value="ACYLPHOSPHATASE_3"/>
    <property type="match status" value="1"/>
</dbReference>
<dbReference type="AlphaFoldDB" id="A0A340X3T8"/>
<dbReference type="Gene3D" id="3.30.70.100">
    <property type="match status" value="1"/>
</dbReference>
<comment type="catalytic activity">
    <reaction evidence="4">
        <text>an acyl phosphate + H2O = a carboxylate + phosphate + H(+)</text>
        <dbReference type="Rhea" id="RHEA:14965"/>
        <dbReference type="ChEBI" id="CHEBI:15377"/>
        <dbReference type="ChEBI" id="CHEBI:15378"/>
        <dbReference type="ChEBI" id="CHEBI:29067"/>
        <dbReference type="ChEBI" id="CHEBI:43474"/>
        <dbReference type="ChEBI" id="CHEBI:59918"/>
        <dbReference type="EC" id="3.6.1.7"/>
    </reaction>
</comment>
<dbReference type="InterPro" id="IPR020456">
    <property type="entry name" value="Acylphosphatase"/>
</dbReference>
<dbReference type="GO" id="GO:0003998">
    <property type="term" value="F:acylphosphatase activity"/>
    <property type="evidence" value="ECO:0007669"/>
    <property type="project" value="UniProtKB-EC"/>
</dbReference>
<accession>A0A340X3T8</accession>
<dbReference type="InterPro" id="IPR001792">
    <property type="entry name" value="Acylphosphatase-like_dom"/>
</dbReference>
<dbReference type="RefSeq" id="XP_007453924.1">
    <property type="nucleotide sequence ID" value="XM_007453862.1"/>
</dbReference>
<evidence type="ECO:0000259" key="7">
    <source>
        <dbReference type="PROSITE" id="PS51160"/>
    </source>
</evidence>
<dbReference type="PANTHER" id="PTHR10029">
    <property type="entry name" value="ACYLPHOSPHATASE"/>
    <property type="match status" value="1"/>
</dbReference>
<evidence type="ECO:0000256" key="4">
    <source>
        <dbReference type="ARBA" id="ARBA00047645"/>
    </source>
</evidence>
<keyword evidence="8" id="KW-1185">Reference proteome</keyword>
<dbReference type="EC" id="3.6.1.7" evidence="2"/>
<feature type="domain" description="Acylphosphatase-like" evidence="7">
    <location>
        <begin position="24"/>
        <end position="114"/>
    </location>
</feature>
<dbReference type="PRINTS" id="PR00112">
    <property type="entry name" value="ACYLPHPHTASE"/>
</dbReference>
<dbReference type="GeneID" id="103068613"/>
<sequence length="114" mass="12611">MLNKEARKEDREGLSIAEGDALISVDCDILGEVLGVMVHEYTQVEGKKLGLGGWIQSTDWNTVQGQLQGPISEVRHPQEMLETRGGLRSHTDRASFNSEKVILKSDCSAFQIVK</sequence>
<name>A0A340X3T8_LIPVE</name>
<gene>
    <name evidence="9" type="primary">LOC103068613</name>
</gene>
<evidence type="ECO:0000256" key="6">
    <source>
        <dbReference type="RuleBase" id="RU004168"/>
    </source>
</evidence>
<evidence type="ECO:0000256" key="1">
    <source>
        <dbReference type="ARBA" id="ARBA00005614"/>
    </source>
</evidence>
<dbReference type="Proteomes" id="UP000265300">
    <property type="component" value="Unplaced"/>
</dbReference>
<evidence type="ECO:0000313" key="9">
    <source>
        <dbReference type="RefSeq" id="XP_007453924.1"/>
    </source>
</evidence>
<comment type="similarity">
    <text evidence="1 6">Belongs to the acylphosphatase family.</text>
</comment>
<dbReference type="Pfam" id="PF00708">
    <property type="entry name" value="Acylphosphatase"/>
    <property type="match status" value="1"/>
</dbReference>
<comment type="caution">
    <text evidence="5">Lacks conserved residue(s) required for the propagation of feature annotation.</text>
</comment>
<dbReference type="PANTHER" id="PTHR10029:SF21">
    <property type="entry name" value="ACYLPHOSPHATASE-1"/>
    <property type="match status" value="1"/>
</dbReference>
<reference evidence="9" key="1">
    <citation type="submission" date="2025-08" db="UniProtKB">
        <authorList>
            <consortium name="RefSeq"/>
        </authorList>
    </citation>
    <scope>IDENTIFICATION</scope>
</reference>
<evidence type="ECO:0000256" key="5">
    <source>
        <dbReference type="PROSITE-ProRule" id="PRU00520"/>
    </source>
</evidence>
<protein>
    <recommendedName>
        <fullName evidence="2">acylphosphatase</fullName>
        <ecNumber evidence="2">3.6.1.7</ecNumber>
    </recommendedName>
</protein>
<evidence type="ECO:0000313" key="8">
    <source>
        <dbReference type="Proteomes" id="UP000265300"/>
    </source>
</evidence>